<dbReference type="Pfam" id="PF00078">
    <property type="entry name" value="RVT_1"/>
    <property type="match status" value="1"/>
</dbReference>
<evidence type="ECO:0000313" key="3">
    <source>
        <dbReference type="Proteomes" id="UP000215335"/>
    </source>
</evidence>
<evidence type="ECO:0000259" key="1">
    <source>
        <dbReference type="Pfam" id="PF00078"/>
    </source>
</evidence>
<reference evidence="2 3" key="1">
    <citation type="journal article" date="2017" name="Curr. Biol.">
        <title>The Evolution of Venom by Co-option of Single-Copy Genes.</title>
        <authorList>
            <person name="Martinson E.O."/>
            <person name="Mrinalini"/>
            <person name="Kelkar Y.D."/>
            <person name="Chang C.H."/>
            <person name="Werren J.H."/>
        </authorList>
    </citation>
    <scope>NUCLEOTIDE SEQUENCE [LARGE SCALE GENOMIC DNA]</scope>
    <source>
        <strain evidence="2 3">Alberta</strain>
        <tissue evidence="2">Whole body</tissue>
    </source>
</reference>
<proteinExistence type="predicted"/>
<protein>
    <recommendedName>
        <fullName evidence="1">Reverse transcriptase domain-containing protein</fullName>
    </recommendedName>
</protein>
<accession>A0A232F379</accession>
<dbReference type="EMBL" id="NNAY01001081">
    <property type="protein sequence ID" value="OXU25214.1"/>
    <property type="molecule type" value="Genomic_DNA"/>
</dbReference>
<gene>
    <name evidence="2" type="ORF">TSAR_003005</name>
</gene>
<dbReference type="InterPro" id="IPR043502">
    <property type="entry name" value="DNA/RNA_pol_sf"/>
</dbReference>
<sequence length="769" mass="90489">MTLRMRNEQAMEKNKKVPKILLCRCSKSALDGGASLRYYASTVKLSKADFHIGQNDRTNLTVYASNLDNYKTILKILKENEIKFYTYTLKQLKIKNIVLKRVRGNFTENDIKTEIDEMKISEVNIVKVSKIYFNKKNNDVYHFLIQLTSDSNHFRKYTENPFAKNRFFNVLIVGSDHRALSFSVSLHISVSHINPSDSYRFKFKKTKWSAFKNHIKENYNNTSPTNRNLSNKEIENHLHSIKNSVYEAIESTVPKYNPHDNMLNYINRKISKLHKDKSYLISTLNKLYKFNNGSLNFHTHIVNIKRLIEQVKISLKAEYILAYNKYWDYQHKSIDHRNPDSFFPKINKFFRPKERLNIEKLEIKEAEKLLLRREQSDAASFPTKDNRIIINNFKDILNIIGAYYETINSPRYSNIGTENKTLVDNKIIEGLMQGTVNSSELFNIYTYNIPIMFDQNSPNDPTIHSVAFADDFIVLIADRRPSIVQERLEAINLRINPSKCETILFRFRPLRFLNNNIRKEIKNFQISITSNGNHIITHKKNVRYLGVQINYLLRLNAHVYNQLNKAKNTFRANSKIFFNKNLSARVKMICYLLLIRPIITYASPGWWNVSASVMEKIRKFERSCLRASLHVYRNSDTKKFINNKFIYDKANVPRIDSFIIKLARDYYAKLKGSNNKASSGYLQPESFMFFDSIGYITSQNNIPLIYHIPRHSANKSIDISINPSQLNLKYSTKIPERNTKDKYKLNEKYWWLSNDPRTRDEVRRRGFRI</sequence>
<dbReference type="OrthoDB" id="7989680at2759"/>
<dbReference type="AlphaFoldDB" id="A0A232F379"/>
<dbReference type="InterPro" id="IPR000477">
    <property type="entry name" value="RT_dom"/>
</dbReference>
<organism evidence="2 3">
    <name type="scientific">Trichomalopsis sarcophagae</name>
    <dbReference type="NCBI Taxonomy" id="543379"/>
    <lineage>
        <taxon>Eukaryota</taxon>
        <taxon>Metazoa</taxon>
        <taxon>Ecdysozoa</taxon>
        <taxon>Arthropoda</taxon>
        <taxon>Hexapoda</taxon>
        <taxon>Insecta</taxon>
        <taxon>Pterygota</taxon>
        <taxon>Neoptera</taxon>
        <taxon>Endopterygota</taxon>
        <taxon>Hymenoptera</taxon>
        <taxon>Apocrita</taxon>
        <taxon>Proctotrupomorpha</taxon>
        <taxon>Chalcidoidea</taxon>
        <taxon>Pteromalidae</taxon>
        <taxon>Pteromalinae</taxon>
        <taxon>Trichomalopsis</taxon>
    </lineage>
</organism>
<dbReference type="GO" id="GO:0071897">
    <property type="term" value="P:DNA biosynthetic process"/>
    <property type="evidence" value="ECO:0007669"/>
    <property type="project" value="UniProtKB-ARBA"/>
</dbReference>
<name>A0A232F379_9HYME</name>
<dbReference type="SUPFAM" id="SSF56672">
    <property type="entry name" value="DNA/RNA polymerases"/>
    <property type="match status" value="1"/>
</dbReference>
<dbReference type="Proteomes" id="UP000215335">
    <property type="component" value="Unassembled WGS sequence"/>
</dbReference>
<comment type="caution">
    <text evidence="2">The sequence shown here is derived from an EMBL/GenBank/DDBJ whole genome shotgun (WGS) entry which is preliminary data.</text>
</comment>
<feature type="domain" description="Reverse transcriptase" evidence="1">
    <location>
        <begin position="419"/>
        <end position="549"/>
    </location>
</feature>
<keyword evidence="3" id="KW-1185">Reference proteome</keyword>
<evidence type="ECO:0000313" key="2">
    <source>
        <dbReference type="EMBL" id="OXU25214.1"/>
    </source>
</evidence>
<dbReference type="STRING" id="543379.A0A232F379"/>